<keyword evidence="7" id="KW-1185">Reference proteome</keyword>
<keyword evidence="3" id="KW-0645">Protease</keyword>
<dbReference type="GO" id="GO:0006508">
    <property type="term" value="P:proteolysis"/>
    <property type="evidence" value="ECO:0007669"/>
    <property type="project" value="UniProtKB-KW"/>
</dbReference>
<evidence type="ECO:0008006" key="8">
    <source>
        <dbReference type="Google" id="ProtNLM"/>
    </source>
</evidence>
<proteinExistence type="inferred from homology"/>
<name>A0AAD5C213_AMBAR</name>
<dbReference type="GO" id="GO:0019748">
    <property type="term" value="P:secondary metabolic process"/>
    <property type="evidence" value="ECO:0007669"/>
    <property type="project" value="TreeGrafter"/>
</dbReference>
<dbReference type="PRINTS" id="PR00724">
    <property type="entry name" value="CRBOXYPTASEC"/>
</dbReference>
<dbReference type="Proteomes" id="UP001206925">
    <property type="component" value="Unassembled WGS sequence"/>
</dbReference>
<dbReference type="AlphaFoldDB" id="A0AAD5C213"/>
<keyword evidence="4" id="KW-0378">Hydrolase</keyword>
<dbReference type="GO" id="GO:0004185">
    <property type="term" value="F:serine-type carboxypeptidase activity"/>
    <property type="evidence" value="ECO:0007669"/>
    <property type="project" value="InterPro"/>
</dbReference>
<sequence length="501" mass="57401">SYGRTQIRRADIDPKKETVGTAFHSIKNPPILRGEMPLEPRASWKYPTIVRAVKPTDACPYPFLILLIFLEYSFLPKKPASGGRSPMDKRHRAKERAKKGSIRLLMRRHPDLNMDGPLTVNYANSTLEETVLEINPHSWTKVASIIFVDQPAGTGFAYAKTPEAYITNDTLSAMQAYSFLKKWLVDHPKLLNNPLYVAGDSYMGILLPMIVQEIYNGNEVGEGPRINIKGYSLGNPLTDTGGNYNSRIRYAHRMALLSDAIYKSAEENCDGEYWKIDPNNSLCIQALQVVDKCIGRIRSPQILEPYCDDSNTLKFYLSRRGLGTLDKIFMDTWSLPQVQKQSCRDDNYLYSYVWANNRDVREALHVHEEFGDIEWVRCNDSLYFYYDKEAISYTHDVLNTVGYHQRISDKHCRALIYSGDHDMVAPYISTLDWIESLNLSVVDGWRPWFVDDQVAGYTMKYSKNNYHLTFATVKGGGHTAPEYKPKECLSMFMRWLANDSL</sequence>
<dbReference type="InterPro" id="IPR029058">
    <property type="entry name" value="AB_hydrolase_fold"/>
</dbReference>
<evidence type="ECO:0000256" key="3">
    <source>
        <dbReference type="ARBA" id="ARBA00022670"/>
    </source>
</evidence>
<accession>A0AAD5C213</accession>
<dbReference type="Pfam" id="PF00450">
    <property type="entry name" value="Peptidase_S10"/>
    <property type="match status" value="1"/>
</dbReference>
<comment type="caution">
    <text evidence="6">The sequence shown here is derived from an EMBL/GenBank/DDBJ whole genome shotgun (WGS) entry which is preliminary data.</text>
</comment>
<dbReference type="GO" id="GO:0016747">
    <property type="term" value="F:acyltransferase activity, transferring groups other than amino-acyl groups"/>
    <property type="evidence" value="ECO:0007669"/>
    <property type="project" value="TreeGrafter"/>
</dbReference>
<dbReference type="InterPro" id="IPR001563">
    <property type="entry name" value="Peptidase_S10"/>
</dbReference>
<evidence type="ECO:0000256" key="2">
    <source>
        <dbReference type="ARBA" id="ARBA00022645"/>
    </source>
</evidence>
<dbReference type="PANTHER" id="PTHR11802:SF224">
    <property type="entry name" value="SERINE CARBOXYPEPTIDASE-LIKE 7 ISOFORM X1"/>
    <property type="match status" value="1"/>
</dbReference>
<evidence type="ECO:0000256" key="1">
    <source>
        <dbReference type="ARBA" id="ARBA00009431"/>
    </source>
</evidence>
<organism evidence="6 7">
    <name type="scientific">Ambrosia artemisiifolia</name>
    <name type="common">Common ragweed</name>
    <dbReference type="NCBI Taxonomy" id="4212"/>
    <lineage>
        <taxon>Eukaryota</taxon>
        <taxon>Viridiplantae</taxon>
        <taxon>Streptophyta</taxon>
        <taxon>Embryophyta</taxon>
        <taxon>Tracheophyta</taxon>
        <taxon>Spermatophyta</taxon>
        <taxon>Magnoliopsida</taxon>
        <taxon>eudicotyledons</taxon>
        <taxon>Gunneridae</taxon>
        <taxon>Pentapetalae</taxon>
        <taxon>asterids</taxon>
        <taxon>campanulids</taxon>
        <taxon>Asterales</taxon>
        <taxon>Asteraceae</taxon>
        <taxon>Asteroideae</taxon>
        <taxon>Heliantheae alliance</taxon>
        <taxon>Heliantheae</taxon>
        <taxon>Ambrosia</taxon>
    </lineage>
</organism>
<dbReference type="PANTHER" id="PTHR11802">
    <property type="entry name" value="SERINE PROTEASE FAMILY S10 SERINE CARBOXYPEPTIDASE"/>
    <property type="match status" value="1"/>
</dbReference>
<dbReference type="Gene3D" id="3.40.50.1820">
    <property type="entry name" value="alpha/beta hydrolase"/>
    <property type="match status" value="1"/>
</dbReference>
<feature type="non-terminal residue" evidence="6">
    <location>
        <position position="1"/>
    </location>
</feature>
<reference evidence="6" key="1">
    <citation type="submission" date="2022-06" db="EMBL/GenBank/DDBJ databases">
        <title>Uncovering the hologenomic basis of an extraordinary plant invasion.</title>
        <authorList>
            <person name="Bieker V.C."/>
            <person name="Martin M.D."/>
            <person name="Gilbert T."/>
            <person name="Hodgins K."/>
            <person name="Battlay P."/>
            <person name="Petersen B."/>
            <person name="Wilson J."/>
        </authorList>
    </citation>
    <scope>NUCLEOTIDE SEQUENCE</scope>
    <source>
        <strain evidence="6">AA19_3_7</strain>
        <tissue evidence="6">Leaf</tissue>
    </source>
</reference>
<evidence type="ECO:0000256" key="5">
    <source>
        <dbReference type="ARBA" id="ARBA00023180"/>
    </source>
</evidence>
<evidence type="ECO:0000256" key="4">
    <source>
        <dbReference type="ARBA" id="ARBA00022801"/>
    </source>
</evidence>
<comment type="similarity">
    <text evidence="1">Belongs to the peptidase S10 family.</text>
</comment>
<gene>
    <name evidence="6" type="ORF">M8C21_013932</name>
</gene>
<protein>
    <recommendedName>
        <fullName evidence="8">Serine carboxypeptidase-like 18</fullName>
    </recommendedName>
</protein>
<evidence type="ECO:0000313" key="7">
    <source>
        <dbReference type="Proteomes" id="UP001206925"/>
    </source>
</evidence>
<dbReference type="EMBL" id="JAMZMK010009890">
    <property type="protein sequence ID" value="KAI7733876.1"/>
    <property type="molecule type" value="Genomic_DNA"/>
</dbReference>
<evidence type="ECO:0000313" key="6">
    <source>
        <dbReference type="EMBL" id="KAI7733876.1"/>
    </source>
</evidence>
<keyword evidence="5" id="KW-0325">Glycoprotein</keyword>
<keyword evidence="2" id="KW-0121">Carboxypeptidase</keyword>
<dbReference type="SUPFAM" id="SSF53474">
    <property type="entry name" value="alpha/beta-Hydrolases"/>
    <property type="match status" value="1"/>
</dbReference>
<dbReference type="InterPro" id="IPR033124">
    <property type="entry name" value="Ser_caboxypep_his_AS"/>
</dbReference>
<dbReference type="PROSITE" id="PS00560">
    <property type="entry name" value="CARBOXYPEPT_SER_HIS"/>
    <property type="match status" value="1"/>
</dbReference>